<evidence type="ECO:0000313" key="2">
    <source>
        <dbReference type="Proteomes" id="UP000643810"/>
    </source>
</evidence>
<evidence type="ECO:0000313" key="1">
    <source>
        <dbReference type="EMBL" id="MBC5686321.1"/>
    </source>
</evidence>
<reference evidence="1 2" key="1">
    <citation type="submission" date="2020-08" db="EMBL/GenBank/DDBJ databases">
        <title>Genome public.</title>
        <authorList>
            <person name="Liu C."/>
            <person name="Sun Q."/>
        </authorList>
    </citation>
    <scope>NUCLEOTIDE SEQUENCE [LARGE SCALE GENOMIC DNA]</scope>
    <source>
        <strain evidence="1 2">NSJ-9</strain>
    </source>
</reference>
<keyword evidence="2" id="KW-1185">Reference proteome</keyword>
<accession>A0ABR7GFU1</accession>
<name>A0ABR7GFU1_9FIRM</name>
<dbReference type="RefSeq" id="WP_118280570.1">
    <property type="nucleotide sequence ID" value="NZ_JACOPG010000002.1"/>
</dbReference>
<dbReference type="EMBL" id="JACOPG010000002">
    <property type="protein sequence ID" value="MBC5686321.1"/>
    <property type="molecule type" value="Genomic_DNA"/>
</dbReference>
<dbReference type="Proteomes" id="UP000643810">
    <property type="component" value="Unassembled WGS sequence"/>
</dbReference>
<organism evidence="1 2">
    <name type="scientific">Roseburia lenta</name>
    <dbReference type="NCBI Taxonomy" id="2763061"/>
    <lineage>
        <taxon>Bacteria</taxon>
        <taxon>Bacillati</taxon>
        <taxon>Bacillota</taxon>
        <taxon>Clostridia</taxon>
        <taxon>Lachnospirales</taxon>
        <taxon>Lachnospiraceae</taxon>
        <taxon>Roseburia</taxon>
    </lineage>
</organism>
<comment type="caution">
    <text evidence="1">The sequence shown here is derived from an EMBL/GenBank/DDBJ whole genome shotgun (WGS) entry which is preliminary data.</text>
</comment>
<sequence>MEDKLYVPAEDPYFRDPYIDVEEWRDTPVRHYYVHGGFHGTDINGESEARFALYFPEKEKYEGRFFQYLSPAPESENATESQTGEDNKIAFALTHGAYFVVSNQGGFMLGGDSSRLYKVSANTAEFSRKVAKRIYEAEERPYGYVFGGSGGSFKVMGCIEGTDGVWDGAVPYVMANPMAAPNVFAPRMRAVRLLGEEGMQKVVTAQEPGGSGDIYEGLNEDQKQALKEATSMGFPPKAWFDYPYMGDGALMVLVPAVYQMFPTYFKDFWEKEGYEGADPESNEARAHMKLVTTVEHLDYDYAEPELSEEEKNTVDTSWLNTILGGEKLPHIYLKDAIPADTYTYHCRFKVLDGACAGKEINISSIDGNMLELHPENDGKHENPFKELKPGDQVMIDNGDAIAMQCFHRHQLPDETYDVYDQFRNEDGSPKYTQLPMLVAPMTAISGAGLMPTGNIHGKVIGICSMMDESACPWHGDWYRKAIGRCGIDEQDHFRLYYHDNSIHDDRAGYLDDPQNQVDYLGTLHQALLDVAAWCEKGIEPFDTMNYTYADGQITLPKGAKERGGMQPVVSAVVENAAGQSDYDGKVTRAKVGENICFKAVIEVPPKAGKVTHAAWDYEKTNDWSNDEVIEAVDDTTYKIEADHVFTKPGIYYPVIKVASNRHGDAGDIFTQCKNLDRVKVIVE</sequence>
<proteinExistence type="predicted"/>
<protein>
    <recommendedName>
        <fullName evidence="3">PKD domain-containing protein</fullName>
    </recommendedName>
</protein>
<gene>
    <name evidence="1" type="ORF">H8R94_06820</name>
</gene>
<evidence type="ECO:0008006" key="3">
    <source>
        <dbReference type="Google" id="ProtNLM"/>
    </source>
</evidence>